<dbReference type="KEGG" id="ssin:G7078_07695"/>
<dbReference type="NCBIfam" id="TIGR00765">
    <property type="entry name" value="yihY_not_rbn"/>
    <property type="match status" value="1"/>
</dbReference>
<evidence type="ECO:0000313" key="8">
    <source>
        <dbReference type="EMBL" id="QIL02674.1"/>
    </source>
</evidence>
<keyword evidence="9" id="KW-1185">Reference proteome</keyword>
<reference evidence="8 9" key="1">
    <citation type="submission" date="2020-03" db="EMBL/GenBank/DDBJ databases">
        <title>Sphingomonas sp. nov., isolated from fish.</title>
        <authorList>
            <person name="Hyun D.-W."/>
            <person name="Bae J.-W."/>
        </authorList>
    </citation>
    <scope>NUCLEOTIDE SEQUENCE [LARGE SCALE GENOMIC DNA]</scope>
    <source>
        <strain evidence="8 9">HDW15C</strain>
    </source>
</reference>
<evidence type="ECO:0000313" key="9">
    <source>
        <dbReference type="Proteomes" id="UP000502502"/>
    </source>
</evidence>
<feature type="region of interest" description="Disordered" evidence="6">
    <location>
        <begin position="298"/>
        <end position="350"/>
    </location>
</feature>
<protein>
    <submittedName>
        <fullName evidence="8">YihY/virulence factor BrkB family protein</fullName>
    </submittedName>
</protein>
<dbReference type="InterPro" id="IPR017039">
    <property type="entry name" value="Virul_fac_BrkB"/>
</dbReference>
<evidence type="ECO:0000256" key="4">
    <source>
        <dbReference type="ARBA" id="ARBA00022989"/>
    </source>
</evidence>
<feature type="transmembrane region" description="Helical" evidence="7">
    <location>
        <begin position="119"/>
        <end position="144"/>
    </location>
</feature>
<evidence type="ECO:0000256" key="5">
    <source>
        <dbReference type="ARBA" id="ARBA00023136"/>
    </source>
</evidence>
<feature type="region of interest" description="Disordered" evidence="6">
    <location>
        <begin position="1"/>
        <end position="23"/>
    </location>
</feature>
<evidence type="ECO:0000256" key="1">
    <source>
        <dbReference type="ARBA" id="ARBA00004651"/>
    </source>
</evidence>
<dbReference type="GO" id="GO:0005886">
    <property type="term" value="C:plasma membrane"/>
    <property type="evidence" value="ECO:0007669"/>
    <property type="project" value="UniProtKB-SubCell"/>
</dbReference>
<sequence>MDAQRKQAAGRAGDRGHRAESPWQMPPAAWKDIARRTWIRTWQDNVGLVAAGVTYYGFLALVPLLGIIVLLYGLIADASTVVSNVRSLTDVLPPDVAKWIAEQLIAAVQTSEQTKGFSLVAALLVALYGGTNGAGAIITAMNIAYEEKEKRTLLHFYAIAMTMTVVAVVLAIVALGATAAISYFGTGPSDASPMAVFGAKAGAYLAMTVAAAGIAASLYRYGPSRENAKWTWITPGSLFAAGSWLLLTSLFGVYVTQVTDYSATYGSLGTIIALLTWIYLSAYALIFGAELNSEIEHQTAKDSTTGPPVPLGQRGAWAADNVATSDEPDRREAPTMADATPDPPKLEDKG</sequence>
<proteinExistence type="predicted"/>
<evidence type="ECO:0000256" key="3">
    <source>
        <dbReference type="ARBA" id="ARBA00022692"/>
    </source>
</evidence>
<feature type="transmembrane region" description="Helical" evidence="7">
    <location>
        <begin position="201"/>
        <end position="219"/>
    </location>
</feature>
<organism evidence="8 9">
    <name type="scientific">Sphingomonas sinipercae</name>
    <dbReference type="NCBI Taxonomy" id="2714944"/>
    <lineage>
        <taxon>Bacteria</taxon>
        <taxon>Pseudomonadati</taxon>
        <taxon>Pseudomonadota</taxon>
        <taxon>Alphaproteobacteria</taxon>
        <taxon>Sphingomonadales</taxon>
        <taxon>Sphingomonadaceae</taxon>
        <taxon>Sphingomonas</taxon>
    </lineage>
</organism>
<accession>A0A6G7ZNW3</accession>
<keyword evidence="5 7" id="KW-0472">Membrane</keyword>
<dbReference type="PANTHER" id="PTHR30213">
    <property type="entry name" value="INNER MEMBRANE PROTEIN YHJD"/>
    <property type="match status" value="1"/>
</dbReference>
<dbReference type="Pfam" id="PF03631">
    <property type="entry name" value="Virul_fac_BrkB"/>
    <property type="match status" value="1"/>
</dbReference>
<feature type="transmembrane region" description="Helical" evidence="7">
    <location>
        <begin position="46"/>
        <end position="75"/>
    </location>
</feature>
<evidence type="ECO:0000256" key="2">
    <source>
        <dbReference type="ARBA" id="ARBA00022475"/>
    </source>
</evidence>
<feature type="transmembrane region" description="Helical" evidence="7">
    <location>
        <begin position="267"/>
        <end position="287"/>
    </location>
</feature>
<feature type="transmembrane region" description="Helical" evidence="7">
    <location>
        <begin position="156"/>
        <end position="181"/>
    </location>
</feature>
<dbReference type="EMBL" id="CP049871">
    <property type="protein sequence ID" value="QIL02674.1"/>
    <property type="molecule type" value="Genomic_DNA"/>
</dbReference>
<dbReference type="PIRSF" id="PIRSF035875">
    <property type="entry name" value="RNase_BN"/>
    <property type="match status" value="1"/>
</dbReference>
<keyword evidence="4 7" id="KW-1133">Transmembrane helix</keyword>
<dbReference type="AlphaFoldDB" id="A0A6G7ZNW3"/>
<evidence type="ECO:0000256" key="6">
    <source>
        <dbReference type="SAM" id="MobiDB-lite"/>
    </source>
</evidence>
<dbReference type="Proteomes" id="UP000502502">
    <property type="component" value="Chromosome"/>
</dbReference>
<keyword evidence="3 7" id="KW-0812">Transmembrane</keyword>
<dbReference type="PANTHER" id="PTHR30213:SF0">
    <property type="entry name" value="UPF0761 MEMBRANE PROTEIN YIHY"/>
    <property type="match status" value="1"/>
</dbReference>
<comment type="subcellular location">
    <subcellularLocation>
        <location evidence="1">Cell membrane</location>
        <topology evidence="1">Multi-pass membrane protein</topology>
    </subcellularLocation>
</comment>
<gene>
    <name evidence="8" type="ORF">G7078_07695</name>
</gene>
<evidence type="ECO:0000256" key="7">
    <source>
        <dbReference type="SAM" id="Phobius"/>
    </source>
</evidence>
<keyword evidence="2" id="KW-1003">Cell membrane</keyword>
<name>A0A6G7ZNW3_9SPHN</name>
<feature type="transmembrane region" description="Helical" evidence="7">
    <location>
        <begin position="231"/>
        <end position="255"/>
    </location>
</feature>